<dbReference type="PANTHER" id="PTHR43712">
    <property type="entry name" value="PUTATIVE (AFU_ORTHOLOGUE AFUA_4G14580)-RELATED"/>
    <property type="match status" value="1"/>
</dbReference>
<evidence type="ECO:0000256" key="1">
    <source>
        <dbReference type="ARBA" id="ARBA00022603"/>
    </source>
</evidence>
<comment type="caution">
    <text evidence="6">The sequence shown here is derived from an EMBL/GenBank/DDBJ whole genome shotgun (WGS) entry which is preliminary data.</text>
</comment>
<dbReference type="InterPro" id="IPR012967">
    <property type="entry name" value="COMT_dimerisation"/>
</dbReference>
<keyword evidence="3" id="KW-0949">S-adenosyl-L-methionine</keyword>
<evidence type="ECO:0000256" key="3">
    <source>
        <dbReference type="ARBA" id="ARBA00022691"/>
    </source>
</evidence>
<dbReference type="PANTHER" id="PTHR43712:SF2">
    <property type="entry name" value="O-METHYLTRANSFERASE CICE"/>
    <property type="match status" value="1"/>
</dbReference>
<dbReference type="PROSITE" id="PS51683">
    <property type="entry name" value="SAM_OMT_II"/>
    <property type="match status" value="1"/>
</dbReference>
<dbReference type="GO" id="GO:0008171">
    <property type="term" value="F:O-methyltransferase activity"/>
    <property type="evidence" value="ECO:0007669"/>
    <property type="project" value="InterPro"/>
</dbReference>
<protein>
    <submittedName>
        <fullName evidence="6">Methyltransferase domain-containing protein</fullName>
    </submittedName>
</protein>
<evidence type="ECO:0000259" key="4">
    <source>
        <dbReference type="Pfam" id="PF00891"/>
    </source>
</evidence>
<dbReference type="GO" id="GO:0046983">
    <property type="term" value="F:protein dimerization activity"/>
    <property type="evidence" value="ECO:0007669"/>
    <property type="project" value="InterPro"/>
</dbReference>
<dbReference type="InterPro" id="IPR036388">
    <property type="entry name" value="WH-like_DNA-bd_sf"/>
</dbReference>
<name>A0A953J4M3_9BACT</name>
<dbReference type="Proteomes" id="UP000705867">
    <property type="component" value="Unassembled WGS sequence"/>
</dbReference>
<dbReference type="Pfam" id="PF08100">
    <property type="entry name" value="Dimerisation"/>
    <property type="match status" value="1"/>
</dbReference>
<reference evidence="6" key="1">
    <citation type="journal article" date="2021" name="bioRxiv">
        <title>Unraveling nitrogen, sulfur and carbon metabolic pathways and microbial community transcriptional responses to substrate deprivation and toxicity stresses in a bioreactor mimicking anoxic brackish coastal sediment conditions.</title>
        <authorList>
            <person name="Martins P.D."/>
            <person name="Echeveste M.J."/>
            <person name="Arshad A."/>
            <person name="Kurth J."/>
            <person name="Ouboter H."/>
            <person name="Jetten M.S.M."/>
            <person name="Welte C.U."/>
        </authorList>
    </citation>
    <scope>NUCLEOTIDE SEQUENCE</scope>
    <source>
        <strain evidence="6">MAG_39</strain>
    </source>
</reference>
<feature type="domain" description="O-methyltransferase C-terminal" evidence="4">
    <location>
        <begin position="122"/>
        <end position="301"/>
    </location>
</feature>
<dbReference type="SUPFAM" id="SSF53335">
    <property type="entry name" value="S-adenosyl-L-methionine-dependent methyltransferases"/>
    <property type="match status" value="1"/>
</dbReference>
<proteinExistence type="predicted"/>
<dbReference type="FunFam" id="1.10.10.10:FF:000358">
    <property type="entry name" value="Acetylserotonin O-methyltransferase"/>
    <property type="match status" value="1"/>
</dbReference>
<gene>
    <name evidence="6" type="ORF">K8I29_08290</name>
</gene>
<dbReference type="EMBL" id="JAIOIV010000070">
    <property type="protein sequence ID" value="MBZ0156191.1"/>
    <property type="molecule type" value="Genomic_DNA"/>
</dbReference>
<dbReference type="InterPro" id="IPR016461">
    <property type="entry name" value="COMT-like"/>
</dbReference>
<keyword evidence="1 6" id="KW-0489">Methyltransferase</keyword>
<dbReference type="AlphaFoldDB" id="A0A953J4M3"/>
<reference evidence="6" key="2">
    <citation type="submission" date="2021-08" db="EMBL/GenBank/DDBJ databases">
        <authorList>
            <person name="Dalcin Martins P."/>
        </authorList>
    </citation>
    <scope>NUCLEOTIDE SEQUENCE</scope>
    <source>
        <strain evidence="6">MAG_39</strain>
    </source>
</reference>
<dbReference type="SUPFAM" id="SSF46785">
    <property type="entry name" value="Winged helix' DNA-binding domain"/>
    <property type="match status" value="1"/>
</dbReference>
<feature type="domain" description="O-methyltransferase dimerisation" evidence="5">
    <location>
        <begin position="13"/>
        <end position="87"/>
    </location>
</feature>
<dbReference type="InterPro" id="IPR029063">
    <property type="entry name" value="SAM-dependent_MTases_sf"/>
</dbReference>
<organism evidence="6 7">
    <name type="scientific">Candidatus Nitrobium versatile</name>
    <dbReference type="NCBI Taxonomy" id="2884831"/>
    <lineage>
        <taxon>Bacteria</taxon>
        <taxon>Pseudomonadati</taxon>
        <taxon>Nitrospirota</taxon>
        <taxon>Nitrospiria</taxon>
        <taxon>Nitrospirales</taxon>
        <taxon>Nitrospiraceae</taxon>
        <taxon>Candidatus Nitrobium</taxon>
    </lineage>
</organism>
<dbReference type="GO" id="GO:0032259">
    <property type="term" value="P:methylation"/>
    <property type="evidence" value="ECO:0007669"/>
    <property type="project" value="UniProtKB-KW"/>
</dbReference>
<evidence type="ECO:0000259" key="5">
    <source>
        <dbReference type="Pfam" id="PF08100"/>
    </source>
</evidence>
<dbReference type="InterPro" id="IPR001077">
    <property type="entry name" value="COMT_C"/>
</dbReference>
<dbReference type="Gene3D" id="1.10.10.10">
    <property type="entry name" value="Winged helix-like DNA-binding domain superfamily/Winged helix DNA-binding domain"/>
    <property type="match status" value="1"/>
</dbReference>
<dbReference type="Pfam" id="PF00891">
    <property type="entry name" value="Methyltransf_2"/>
    <property type="match status" value="1"/>
</dbReference>
<evidence type="ECO:0000313" key="6">
    <source>
        <dbReference type="EMBL" id="MBZ0156191.1"/>
    </source>
</evidence>
<sequence length="329" mass="36216">MPGIKEAKELRKLWGGFWSSRVLLTANNYRIFDFLAVPRTVEEMAKRMKTDLRATEILLDAVTGLGLLKKSAGKYRNTSLASAFLVSGSPLYQGDILRHADALWQSWSGLDETVRTGKPNRTAPHNHDAFIRGMHNLASLKAGEVMRAIGLKGVRKALDLGGGPGTYSMEMAKKSIAVTLFDLPDTIRIAKTIIRKAGVKGIEFLKGDFMVDRLGSGYDLIFVSQVLHAFSAEENLQLLRKCRGALNPGGRIVIQEFYLASNRTSPSQSALFSVNMLVNTEGGRCYAPSEMKKWLVGAGFREARETLQEETVLVEARTAGPSPRPSSRK</sequence>
<dbReference type="Gene3D" id="3.40.50.150">
    <property type="entry name" value="Vaccinia Virus protein VP39"/>
    <property type="match status" value="1"/>
</dbReference>
<evidence type="ECO:0000313" key="7">
    <source>
        <dbReference type="Proteomes" id="UP000705867"/>
    </source>
</evidence>
<dbReference type="InterPro" id="IPR036390">
    <property type="entry name" value="WH_DNA-bd_sf"/>
</dbReference>
<evidence type="ECO:0000256" key="2">
    <source>
        <dbReference type="ARBA" id="ARBA00022679"/>
    </source>
</evidence>
<dbReference type="CDD" id="cd02440">
    <property type="entry name" value="AdoMet_MTases"/>
    <property type="match status" value="1"/>
</dbReference>
<accession>A0A953J4M3</accession>
<keyword evidence="2" id="KW-0808">Transferase</keyword>